<keyword evidence="2" id="KW-0285">Flavoprotein</keyword>
<dbReference type="OrthoDB" id="1145at2"/>
<dbReference type="PANTHER" id="PTHR43557">
    <property type="entry name" value="APOPTOSIS-INDUCING FACTOR 1"/>
    <property type="match status" value="1"/>
</dbReference>
<keyword evidence="4" id="KW-0560">Oxidoreductase</keyword>
<dbReference type="EMBL" id="SAUN01000001">
    <property type="protein sequence ID" value="RVX41324.1"/>
    <property type="molecule type" value="Genomic_DNA"/>
</dbReference>
<name>A0A438M6J2_9ACTN</name>
<organism evidence="6 7">
    <name type="scientific">Nonomuraea polychroma</name>
    <dbReference type="NCBI Taxonomy" id="46176"/>
    <lineage>
        <taxon>Bacteria</taxon>
        <taxon>Bacillati</taxon>
        <taxon>Actinomycetota</taxon>
        <taxon>Actinomycetes</taxon>
        <taxon>Streptosporangiales</taxon>
        <taxon>Streptosporangiaceae</taxon>
        <taxon>Nonomuraea</taxon>
    </lineage>
</organism>
<evidence type="ECO:0000256" key="3">
    <source>
        <dbReference type="ARBA" id="ARBA00022827"/>
    </source>
</evidence>
<dbReference type="AlphaFoldDB" id="A0A438M6J2"/>
<dbReference type="InterPro" id="IPR036188">
    <property type="entry name" value="FAD/NAD-bd_sf"/>
</dbReference>
<keyword evidence="3" id="KW-0274">FAD</keyword>
<dbReference type="Gene3D" id="3.50.50.60">
    <property type="entry name" value="FAD/NAD(P)-binding domain"/>
    <property type="match status" value="2"/>
</dbReference>
<dbReference type="Pfam" id="PF07992">
    <property type="entry name" value="Pyr_redox_2"/>
    <property type="match status" value="1"/>
</dbReference>
<evidence type="ECO:0000259" key="5">
    <source>
        <dbReference type="Pfam" id="PF07992"/>
    </source>
</evidence>
<dbReference type="InterPro" id="IPR050446">
    <property type="entry name" value="FAD-oxidoreductase/Apoptosis"/>
</dbReference>
<evidence type="ECO:0000313" key="6">
    <source>
        <dbReference type="EMBL" id="RVX41324.1"/>
    </source>
</evidence>
<evidence type="ECO:0000256" key="1">
    <source>
        <dbReference type="ARBA" id="ARBA00001974"/>
    </source>
</evidence>
<gene>
    <name evidence="6" type="ORF">EDD27_3835</name>
</gene>
<comment type="cofactor">
    <cofactor evidence="1">
        <name>FAD</name>
        <dbReference type="ChEBI" id="CHEBI:57692"/>
    </cofactor>
</comment>
<reference evidence="6 7" key="1">
    <citation type="submission" date="2019-01" db="EMBL/GenBank/DDBJ databases">
        <title>Sequencing the genomes of 1000 actinobacteria strains.</title>
        <authorList>
            <person name="Klenk H.-P."/>
        </authorList>
    </citation>
    <scope>NUCLEOTIDE SEQUENCE [LARGE SCALE GENOMIC DNA]</scope>
    <source>
        <strain evidence="6 7">DSM 43925</strain>
    </source>
</reference>
<evidence type="ECO:0000256" key="4">
    <source>
        <dbReference type="ARBA" id="ARBA00023002"/>
    </source>
</evidence>
<accession>A0A438M6J2</accession>
<dbReference type="SUPFAM" id="SSF51905">
    <property type="entry name" value="FAD/NAD(P)-binding domain"/>
    <property type="match status" value="1"/>
</dbReference>
<feature type="domain" description="FAD/NAD(P)-binding" evidence="5">
    <location>
        <begin position="2"/>
        <end position="138"/>
    </location>
</feature>
<dbReference type="PANTHER" id="PTHR43557:SF2">
    <property type="entry name" value="RIESKE DOMAIN-CONTAINING PROTEIN-RELATED"/>
    <property type="match status" value="1"/>
</dbReference>
<proteinExistence type="predicted"/>
<keyword evidence="7" id="KW-1185">Reference proteome</keyword>
<dbReference type="InterPro" id="IPR023753">
    <property type="entry name" value="FAD/NAD-binding_dom"/>
</dbReference>
<protein>
    <submittedName>
        <fullName evidence="6">Pyridine nucleotide-disulfide oxidoreductase</fullName>
    </submittedName>
</protein>
<dbReference type="Proteomes" id="UP000284824">
    <property type="component" value="Unassembled WGS sequence"/>
</dbReference>
<dbReference type="GO" id="GO:0005737">
    <property type="term" value="C:cytoplasm"/>
    <property type="evidence" value="ECO:0007669"/>
    <property type="project" value="TreeGrafter"/>
</dbReference>
<comment type="caution">
    <text evidence="6">The sequence shown here is derived from an EMBL/GenBank/DDBJ whole genome shotgun (WGS) entry which is preliminary data.</text>
</comment>
<sequence length="209" mass="22534">MLVVGASTGDLAVTEALRSKGYDGRIRLVGQERHSPYDRPPLSKEILAGSWPAERAFLRAPAELDALRAEFILGRRAEGLDVEARTVDLDDGRTLSYDVLVVATGLIPRRFPGQRHLAGVHTLHTLHDADDLRRRLASMVGRSGIGRSGVVGVDAEPGAFQAPWGESDERCFSCRGASQVAVMSRATSRRRSMSMSASGVRLASVLVTA</sequence>
<dbReference type="GO" id="GO:0016651">
    <property type="term" value="F:oxidoreductase activity, acting on NAD(P)H"/>
    <property type="evidence" value="ECO:0007669"/>
    <property type="project" value="TreeGrafter"/>
</dbReference>
<evidence type="ECO:0000256" key="2">
    <source>
        <dbReference type="ARBA" id="ARBA00022630"/>
    </source>
</evidence>
<evidence type="ECO:0000313" key="7">
    <source>
        <dbReference type="Proteomes" id="UP000284824"/>
    </source>
</evidence>